<feature type="domain" description="HNH nuclease" evidence="1">
    <location>
        <begin position="62"/>
        <end position="158"/>
    </location>
</feature>
<name>A0A2J5I5P3_9EURO</name>
<accession>A0A2J5I5P3</accession>
<dbReference type="Proteomes" id="UP000235023">
    <property type="component" value="Unassembled WGS sequence"/>
</dbReference>
<evidence type="ECO:0000259" key="1">
    <source>
        <dbReference type="Pfam" id="PF13391"/>
    </source>
</evidence>
<evidence type="ECO:0000313" key="3">
    <source>
        <dbReference type="Proteomes" id="UP000235023"/>
    </source>
</evidence>
<keyword evidence="3" id="KW-1185">Reference proteome</keyword>
<protein>
    <recommendedName>
        <fullName evidence="1">HNH nuclease domain-containing protein</fullName>
    </recommendedName>
</protein>
<dbReference type="Pfam" id="PF13391">
    <property type="entry name" value="HNH_2"/>
    <property type="match status" value="1"/>
</dbReference>
<organism evidence="2 3">
    <name type="scientific">Aspergillus taichungensis</name>
    <dbReference type="NCBI Taxonomy" id="482145"/>
    <lineage>
        <taxon>Eukaryota</taxon>
        <taxon>Fungi</taxon>
        <taxon>Dikarya</taxon>
        <taxon>Ascomycota</taxon>
        <taxon>Pezizomycotina</taxon>
        <taxon>Eurotiomycetes</taxon>
        <taxon>Eurotiomycetidae</taxon>
        <taxon>Eurotiales</taxon>
        <taxon>Aspergillaceae</taxon>
        <taxon>Aspergillus</taxon>
        <taxon>Aspergillus subgen. Circumdati</taxon>
    </lineage>
</organism>
<sequence length="265" mass="29671">MSGMRATNVGPVRGSAAESLESSRASRFEALERFSPLHRDCLVRDRYRCVITRVLDAGEADERLNEYGATCPDDDGAPSSWESEAMDYLEVAHIIPHCSMSFANGDGGPTPMTHKILKMFNPTVIPLISGPDINRPMNALTLTSLARRLFSEFTIVFEPIGPHTYKVDFVDSYWPRVFRALELPVIRMLDLSPDRNIEPPSADLLKIHAVIARILHLSGADQLIERLLWELKETEAERFTSHETNPVDEYVGFRLASQLGDMSVA</sequence>
<proteinExistence type="predicted"/>
<dbReference type="InterPro" id="IPR003615">
    <property type="entry name" value="HNH_nuc"/>
</dbReference>
<dbReference type="OrthoDB" id="2104739at2759"/>
<gene>
    <name evidence="2" type="ORF">BDW42DRAFT_11160</name>
</gene>
<reference evidence="3" key="1">
    <citation type="submission" date="2017-12" db="EMBL/GenBank/DDBJ databases">
        <authorList>
            <consortium name="DOE Joint Genome Institute"/>
            <person name="Mondo S.J."/>
            <person name="Kjaerbolling I."/>
            <person name="Vesth T.C."/>
            <person name="Frisvad J.C."/>
            <person name="Nybo J.L."/>
            <person name="Theobald S."/>
            <person name="Kuo A."/>
            <person name="Bowyer P."/>
            <person name="Matsuda Y."/>
            <person name="Lyhne E.K."/>
            <person name="Kogle M.E."/>
            <person name="Clum A."/>
            <person name="Lipzen A."/>
            <person name="Salamov A."/>
            <person name="Ngan C.Y."/>
            <person name="Daum C."/>
            <person name="Chiniquy J."/>
            <person name="Barry K."/>
            <person name="LaButti K."/>
            <person name="Haridas S."/>
            <person name="Simmons B.A."/>
            <person name="Magnuson J.K."/>
            <person name="Mortensen U.H."/>
            <person name="Larsen T.O."/>
            <person name="Grigoriev I.V."/>
            <person name="Baker S.E."/>
            <person name="Andersen M.R."/>
            <person name="Nordberg H.P."/>
            <person name="Cantor M.N."/>
            <person name="Hua S.X."/>
        </authorList>
    </citation>
    <scope>NUCLEOTIDE SEQUENCE [LARGE SCALE GENOMIC DNA]</scope>
    <source>
        <strain evidence="3">IBT 19404</strain>
    </source>
</reference>
<dbReference type="AlphaFoldDB" id="A0A2J5I5P3"/>
<dbReference type="EMBL" id="KZ559506">
    <property type="protein sequence ID" value="PLN85185.1"/>
    <property type="molecule type" value="Genomic_DNA"/>
</dbReference>
<evidence type="ECO:0000313" key="2">
    <source>
        <dbReference type="EMBL" id="PLN85185.1"/>
    </source>
</evidence>